<dbReference type="Gene3D" id="2.40.128.130">
    <property type="entry name" value="Autotransporter beta-domain"/>
    <property type="match status" value="1"/>
</dbReference>
<dbReference type="RefSeq" id="WP_005767755.1">
    <property type="nucleotide sequence ID" value="NZ_AMQK01000019.1"/>
</dbReference>
<keyword evidence="5" id="KW-1185">Reference proteome</keyword>
<evidence type="ECO:0000259" key="3">
    <source>
        <dbReference type="PROSITE" id="PS51208"/>
    </source>
</evidence>
<dbReference type="InterPro" id="IPR036709">
    <property type="entry name" value="Autotransporte_beta_dom_sf"/>
</dbReference>
<keyword evidence="2" id="KW-0732">Signal</keyword>
<reference evidence="4 5" key="1">
    <citation type="journal article" date="2013" name="Genome Announc.">
        <title>Whole Genome Sequencing and Comparative Analysis of Bartonella bacilliformis Strain INS, the Causative Agent of Carrion's Disease.</title>
        <authorList>
            <person name="Tarazona D."/>
            <person name="Padilla C."/>
            <person name="Caceres O."/>
            <person name="Montenegro J.D."/>
            <person name="Bailon H."/>
            <person name="Ventura G."/>
            <person name="Mendoza G."/>
            <person name="Anaya E."/>
            <person name="Guio H."/>
        </authorList>
    </citation>
    <scope>NUCLEOTIDE SEQUENCE [LARGE SCALE GENOMIC DNA]</scope>
    <source>
        <strain evidence="4 5">INS</strain>
    </source>
</reference>
<organism evidence="4 5">
    <name type="scientific">Bartonella bacilliformis INS</name>
    <dbReference type="NCBI Taxonomy" id="1206782"/>
    <lineage>
        <taxon>Bacteria</taxon>
        <taxon>Pseudomonadati</taxon>
        <taxon>Pseudomonadota</taxon>
        <taxon>Alphaproteobacteria</taxon>
        <taxon>Hyphomicrobiales</taxon>
        <taxon>Bartonellaceae</taxon>
        <taxon>Bartonella</taxon>
    </lineage>
</organism>
<feature type="coiled-coil region" evidence="1">
    <location>
        <begin position="75"/>
        <end position="151"/>
    </location>
</feature>
<feature type="signal peptide" evidence="2">
    <location>
        <begin position="1"/>
        <end position="25"/>
    </location>
</feature>
<dbReference type="InterPro" id="IPR005546">
    <property type="entry name" value="Autotransporte_beta"/>
</dbReference>
<proteinExistence type="predicted"/>
<comment type="caution">
    <text evidence="4">The sequence shown here is derived from an EMBL/GenBank/DDBJ whole genome shotgun (WGS) entry which is preliminary data.</text>
</comment>
<feature type="domain" description="Autotransporter" evidence="3">
    <location>
        <begin position="774"/>
        <end position="1058"/>
    </location>
</feature>
<keyword evidence="1" id="KW-0175">Coiled coil</keyword>
<dbReference type="SUPFAM" id="SSF51126">
    <property type="entry name" value="Pectin lyase-like"/>
    <property type="match status" value="1"/>
</dbReference>
<dbReference type="PROSITE" id="PS51208">
    <property type="entry name" value="AUTOTRANSPORTER"/>
    <property type="match status" value="1"/>
</dbReference>
<dbReference type="NCBIfam" id="TIGR01414">
    <property type="entry name" value="autotrans_barl"/>
    <property type="match status" value="1"/>
</dbReference>
<dbReference type="SUPFAM" id="SSF103515">
    <property type="entry name" value="Autotransporter"/>
    <property type="match status" value="1"/>
</dbReference>
<dbReference type="InterPro" id="IPR011050">
    <property type="entry name" value="Pectin_lyase_fold/virulence"/>
</dbReference>
<dbReference type="InterPro" id="IPR012332">
    <property type="entry name" value="Autotransporter_pectin_lyase_C"/>
</dbReference>
<dbReference type="Gene3D" id="2.160.20.20">
    <property type="match status" value="1"/>
</dbReference>
<name>A0ABP2SL49_BARBA</name>
<dbReference type="Proteomes" id="UP000009359">
    <property type="component" value="Unassembled WGS sequence"/>
</dbReference>
<evidence type="ECO:0000256" key="2">
    <source>
        <dbReference type="SAM" id="SignalP"/>
    </source>
</evidence>
<evidence type="ECO:0000256" key="1">
    <source>
        <dbReference type="SAM" id="Coils"/>
    </source>
</evidence>
<dbReference type="InterPro" id="IPR006315">
    <property type="entry name" value="OM_autotransptr_brl_dom"/>
</dbReference>
<dbReference type="SMART" id="SM00869">
    <property type="entry name" value="Autotransporter"/>
    <property type="match status" value="1"/>
</dbReference>
<sequence length="1058" mass="116430">MLKKNILLCTVAGTLLCSNFNVAFASVPVDEIKPNSWERIKTDVRVQGLYGADDPGRVDFLDDQASYGWGIAKKIEKLQRDVSAFSKQMLDFEHQVSDLAQGNEGKALLRQEQDSMKNTVQALQGRVEYLKTQLDSELQKQNGQKDQLEQNKVEVNNFLARVKDFQDQIKWFGDVLASYDSEAELAGNPVGDSSIVVSNVEYPGQIVTIKDTKIHGEFPMIVSEGGTIYGVNVNTSEEAMVALSNLGGRFELYNSDINVAWRESAGIVFASKDANDHVVKLVNTNIHVEDGVGIFGSTFGDVTGQISLENSKISADILVKKEDANQSPLHLTITADNSVLRGGIRTALEERASVRAVLGEREGVRDPQDTQTDQQRQDVLSLLLQRNRGQRVQLEAGALEVQNNQQVNGVQQVLGNPDINVQAQANQDSTQVSEASTVALAVSEISGEPTSQPRLTVWDAPQGVTVLGPRVELAPRQQQVDPSTQTGSTSLSTVNLDLRNNSKWYLTFSKHEMDDVSLESKDETRIENRKRRLSSDLSSLKVHDSSVIFVEPKSSNHYKTLYVGFDNPERNVYVAKGDARLLINAELDDSKKIGNLKSDQVIVSGNVIGNTTIHVQDMTNSELVKLPKITHRPSILAASEGIIPLNERGVSVVQVFGTAKEDSFKLSDPYITLGGSPYKYVLKAYGPGSQHGESREADVSAVYDLLTANSSESPAFWDYRLQNEYIDSDRYVSAIVPQAASYLVMSNAVFSSGLADVINHNTLITSMQKNPVEKKGEQFAISLSSYGNKLTLSSDRTPFDYGYHADVNYGALQAGLSLVEWDNKDSITHFGLLGNYGRLFFTPKDVPDSDESNLNKWSVAVYSSTQHYDGFYANALISYGMMKGTITNAVIGDTATIDDAKAWNISLALGKKIDTEVKGVRFEPEAQLVYQGLNFETISDIDKFDVDMDDPRQWLVRVGGRVSKIIPMNNIIPMGNKNDFVSLYTKLHLIKTFSDNSTITMGDQFHVDSVGSSLEGGLGFVSEFSNSLSLHSEISYRCALQRSGTSGTSFSGGIRYRF</sequence>
<feature type="chain" id="PRO_5045902250" evidence="2">
    <location>
        <begin position="26"/>
        <end position="1058"/>
    </location>
</feature>
<protein>
    <submittedName>
        <fullName evidence="4">Outer membrane autotransporter</fullName>
    </submittedName>
</protein>
<evidence type="ECO:0000313" key="4">
    <source>
        <dbReference type="EMBL" id="EKS43030.1"/>
    </source>
</evidence>
<gene>
    <name evidence="4" type="ORF">BbINS_05327</name>
</gene>
<accession>A0ABP2SL49</accession>
<dbReference type="EMBL" id="AMQK01000019">
    <property type="protein sequence ID" value="EKS43030.1"/>
    <property type="molecule type" value="Genomic_DNA"/>
</dbReference>
<evidence type="ECO:0000313" key="5">
    <source>
        <dbReference type="Proteomes" id="UP000009359"/>
    </source>
</evidence>
<dbReference type="Pfam" id="PF03797">
    <property type="entry name" value="Autotransporter"/>
    <property type="match status" value="1"/>
</dbReference>